<evidence type="ECO:0000256" key="2">
    <source>
        <dbReference type="SAM" id="SignalP"/>
    </source>
</evidence>
<feature type="region of interest" description="Disordered" evidence="1">
    <location>
        <begin position="314"/>
        <end position="360"/>
    </location>
</feature>
<organism evidence="3 4">
    <name type="scientific">Cordyceps javanica</name>
    <dbReference type="NCBI Taxonomy" id="43265"/>
    <lineage>
        <taxon>Eukaryota</taxon>
        <taxon>Fungi</taxon>
        <taxon>Dikarya</taxon>
        <taxon>Ascomycota</taxon>
        <taxon>Pezizomycotina</taxon>
        <taxon>Sordariomycetes</taxon>
        <taxon>Hypocreomycetidae</taxon>
        <taxon>Hypocreales</taxon>
        <taxon>Cordycipitaceae</taxon>
        <taxon>Cordyceps</taxon>
    </lineage>
</organism>
<evidence type="ECO:0000313" key="4">
    <source>
        <dbReference type="Proteomes" id="UP000315783"/>
    </source>
</evidence>
<comment type="caution">
    <text evidence="3">The sequence shown here is derived from an EMBL/GenBank/DDBJ whole genome shotgun (WGS) entry which is preliminary data.</text>
</comment>
<dbReference type="OrthoDB" id="10597854at2759"/>
<proteinExistence type="predicted"/>
<gene>
    <name evidence="3" type="ORF">IF1G_01179</name>
</gene>
<dbReference type="AlphaFoldDB" id="A0A545VHN4"/>
<reference evidence="3 4" key="1">
    <citation type="journal article" date="2019" name="Appl. Microbiol. Biotechnol.">
        <title>Genome sequence of Isaria javanica and comparative genome analysis insights into family S53 peptidase evolution in fungal entomopathogens.</title>
        <authorList>
            <person name="Lin R."/>
            <person name="Zhang X."/>
            <person name="Xin B."/>
            <person name="Zou M."/>
            <person name="Gao Y."/>
            <person name="Qin F."/>
            <person name="Hu Q."/>
            <person name="Xie B."/>
            <person name="Cheng X."/>
        </authorList>
    </citation>
    <scope>NUCLEOTIDE SEQUENCE [LARGE SCALE GENOMIC DNA]</scope>
    <source>
        <strain evidence="3 4">IJ1G</strain>
    </source>
</reference>
<protein>
    <submittedName>
        <fullName evidence="3">Uncharacterized protein</fullName>
    </submittedName>
</protein>
<accession>A0A545VHN4</accession>
<feature type="compositionally biased region" description="Low complexity" evidence="1">
    <location>
        <begin position="341"/>
        <end position="360"/>
    </location>
</feature>
<dbReference type="EMBL" id="SPUK01000001">
    <property type="protein sequence ID" value="TQW01248.1"/>
    <property type="molecule type" value="Genomic_DNA"/>
</dbReference>
<evidence type="ECO:0000256" key="1">
    <source>
        <dbReference type="SAM" id="MobiDB-lite"/>
    </source>
</evidence>
<sequence>MLSPTGVGPLSATWIFLLSSILLVTQAKTDLCGGIIKDESLCPGIHSFQTEALCLRRQNKLVDLMSCVAPVRKGQSEDEYCDLIFDDPSGYDKYGRAEDPKYVNCVTPRAVILSGSNMPDCLKCWTGGAIRSCPKREPIFSECLCDQNVDDAKLLCLSSCFLFPKGYRFPKFCGTGHSKRALVGPGAGLDARAQSDRLSPNLQDVGGTFYIDRGGRPIFLDKNGDPIFTGPNELYSLPYFDERFGDGSNGEPVLIKRCFVYPYSPRLWCYQWYIRAQQAGDYDYAKGAPPRVTYTSTINHMESVATTQTLAPTSVADPTVTPTAAVSPITKSGTTDGGKGSQESSGAASTTASGKGSSMAAGNSVPLLVVLGLQVLFVMRERVL</sequence>
<keyword evidence="4" id="KW-1185">Reference proteome</keyword>
<feature type="signal peptide" evidence="2">
    <location>
        <begin position="1"/>
        <end position="27"/>
    </location>
</feature>
<evidence type="ECO:0000313" key="3">
    <source>
        <dbReference type="EMBL" id="TQW01248.1"/>
    </source>
</evidence>
<feature type="chain" id="PRO_5022094773" evidence="2">
    <location>
        <begin position="28"/>
        <end position="384"/>
    </location>
</feature>
<name>A0A545VHN4_9HYPO</name>
<dbReference type="Proteomes" id="UP000315783">
    <property type="component" value="Unassembled WGS sequence"/>
</dbReference>
<keyword evidence="2" id="KW-0732">Signal</keyword>